<sequence>MDDHGPHRIPGQVRGRYLPHSLGAEGNTHHRNAIRRLICTDTRIEGARREGRGTTATNESTHAGRWAHNEKGAKLLLQNAPLIKLTFQAEKRQGHVNETVKYLRQELADRDTYHHR</sequence>
<name>A0AAD1SFS2_PELCU</name>
<gene>
    <name evidence="2" type="ORF">PECUL_23A032973</name>
</gene>
<protein>
    <submittedName>
        <fullName evidence="2">Uncharacterized protein</fullName>
    </submittedName>
</protein>
<dbReference type="AlphaFoldDB" id="A0AAD1SFS2"/>
<evidence type="ECO:0000256" key="1">
    <source>
        <dbReference type="SAM" id="MobiDB-lite"/>
    </source>
</evidence>
<dbReference type="EMBL" id="OW240917">
    <property type="protein sequence ID" value="CAH2299826.1"/>
    <property type="molecule type" value="Genomic_DNA"/>
</dbReference>
<dbReference type="Proteomes" id="UP001295444">
    <property type="component" value="Chromosome 06"/>
</dbReference>
<organism evidence="2 3">
    <name type="scientific">Pelobates cultripes</name>
    <name type="common">Western spadefoot toad</name>
    <dbReference type="NCBI Taxonomy" id="61616"/>
    <lineage>
        <taxon>Eukaryota</taxon>
        <taxon>Metazoa</taxon>
        <taxon>Chordata</taxon>
        <taxon>Craniata</taxon>
        <taxon>Vertebrata</taxon>
        <taxon>Euteleostomi</taxon>
        <taxon>Amphibia</taxon>
        <taxon>Batrachia</taxon>
        <taxon>Anura</taxon>
        <taxon>Pelobatoidea</taxon>
        <taxon>Pelobatidae</taxon>
        <taxon>Pelobates</taxon>
    </lineage>
</organism>
<evidence type="ECO:0000313" key="3">
    <source>
        <dbReference type="Proteomes" id="UP001295444"/>
    </source>
</evidence>
<accession>A0AAD1SFS2</accession>
<proteinExistence type="predicted"/>
<keyword evidence="3" id="KW-1185">Reference proteome</keyword>
<feature type="compositionally biased region" description="Basic and acidic residues" evidence="1">
    <location>
        <begin position="42"/>
        <end position="52"/>
    </location>
</feature>
<feature type="region of interest" description="Disordered" evidence="1">
    <location>
        <begin position="1"/>
        <end position="66"/>
    </location>
</feature>
<reference evidence="2" key="1">
    <citation type="submission" date="2022-03" db="EMBL/GenBank/DDBJ databases">
        <authorList>
            <person name="Alioto T."/>
            <person name="Alioto T."/>
            <person name="Gomez Garrido J."/>
        </authorList>
    </citation>
    <scope>NUCLEOTIDE SEQUENCE</scope>
</reference>
<evidence type="ECO:0000313" key="2">
    <source>
        <dbReference type="EMBL" id="CAH2299826.1"/>
    </source>
</evidence>